<feature type="domain" description="Peptidase S8/S53" evidence="7">
    <location>
        <begin position="158"/>
        <end position="414"/>
    </location>
</feature>
<dbReference type="InterPro" id="IPR000209">
    <property type="entry name" value="Peptidase_S8/S53_dom"/>
</dbReference>
<evidence type="ECO:0000256" key="4">
    <source>
        <dbReference type="ARBA" id="ARBA00022825"/>
    </source>
</evidence>
<keyword evidence="8" id="KW-1185">Reference proteome</keyword>
<dbReference type="OrthoDB" id="206201at2759"/>
<dbReference type="GO" id="GO:0005615">
    <property type="term" value="C:extracellular space"/>
    <property type="evidence" value="ECO:0007669"/>
    <property type="project" value="TreeGrafter"/>
</dbReference>
<evidence type="ECO:0000256" key="5">
    <source>
        <dbReference type="PROSITE-ProRule" id="PRU01240"/>
    </source>
</evidence>
<evidence type="ECO:0000256" key="3">
    <source>
        <dbReference type="ARBA" id="ARBA00022801"/>
    </source>
</evidence>
<dbReference type="KEGG" id="lak:106177139"/>
<dbReference type="InterPro" id="IPR034193">
    <property type="entry name" value="PCSK9_ProteinaseK-like"/>
</dbReference>
<dbReference type="AlphaFoldDB" id="A0A1S3JY97"/>
<dbReference type="RefSeq" id="XP_013415282.1">
    <property type="nucleotide sequence ID" value="XM_013559828.1"/>
</dbReference>
<dbReference type="GO" id="GO:0006508">
    <property type="term" value="P:proteolysis"/>
    <property type="evidence" value="ECO:0007669"/>
    <property type="project" value="UniProtKB-KW"/>
</dbReference>
<dbReference type="PANTHER" id="PTHR43806">
    <property type="entry name" value="PEPTIDASE S8"/>
    <property type="match status" value="1"/>
</dbReference>
<keyword evidence="2 5" id="KW-0645">Protease</keyword>
<name>A0A1S3JY97_LINAN</name>
<evidence type="ECO:0000256" key="2">
    <source>
        <dbReference type="ARBA" id="ARBA00022670"/>
    </source>
</evidence>
<evidence type="ECO:0000259" key="7">
    <source>
        <dbReference type="Pfam" id="PF00082"/>
    </source>
</evidence>
<comment type="similarity">
    <text evidence="1 5">Belongs to the peptidase S8 family.</text>
</comment>
<feature type="chain" id="PRO_5010346258" evidence="6">
    <location>
        <begin position="20"/>
        <end position="466"/>
    </location>
</feature>
<reference evidence="9" key="1">
    <citation type="submission" date="2025-08" db="UniProtKB">
        <authorList>
            <consortium name="RefSeq"/>
        </authorList>
    </citation>
    <scope>IDENTIFICATION</scope>
    <source>
        <tissue evidence="9">Gonads</tissue>
    </source>
</reference>
<dbReference type="InterPro" id="IPR050131">
    <property type="entry name" value="Peptidase_S8_subtilisin-like"/>
</dbReference>
<dbReference type="PRINTS" id="PR00723">
    <property type="entry name" value="SUBTILISIN"/>
</dbReference>
<keyword evidence="4 5" id="KW-0720">Serine protease</keyword>
<feature type="active site" description="Charge relay system" evidence="5">
    <location>
        <position position="163"/>
    </location>
</feature>
<dbReference type="InterPro" id="IPR015500">
    <property type="entry name" value="Peptidase_S8_subtilisin-rel"/>
</dbReference>
<evidence type="ECO:0000313" key="8">
    <source>
        <dbReference type="Proteomes" id="UP000085678"/>
    </source>
</evidence>
<dbReference type="Proteomes" id="UP000085678">
    <property type="component" value="Unplaced"/>
</dbReference>
<dbReference type="InterPro" id="IPR036852">
    <property type="entry name" value="Peptidase_S8/S53_dom_sf"/>
</dbReference>
<dbReference type="PANTHER" id="PTHR43806:SF66">
    <property type="entry name" value="SERIN ENDOPEPTIDASE"/>
    <property type="match status" value="1"/>
</dbReference>
<dbReference type="PROSITE" id="PS00137">
    <property type="entry name" value="SUBTILASE_HIS"/>
    <property type="match status" value="1"/>
</dbReference>
<evidence type="ECO:0000256" key="6">
    <source>
        <dbReference type="SAM" id="SignalP"/>
    </source>
</evidence>
<evidence type="ECO:0000256" key="1">
    <source>
        <dbReference type="ARBA" id="ARBA00011073"/>
    </source>
</evidence>
<dbReference type="PROSITE" id="PS00138">
    <property type="entry name" value="SUBTILASE_SER"/>
    <property type="match status" value="1"/>
</dbReference>
<dbReference type="InParanoid" id="A0A1S3JY97"/>
<dbReference type="Pfam" id="PF00082">
    <property type="entry name" value="Peptidase_S8"/>
    <property type="match status" value="1"/>
</dbReference>
<organism evidence="8 9">
    <name type="scientific">Lingula anatina</name>
    <name type="common">Brachiopod</name>
    <name type="synonym">Lingula unguis</name>
    <dbReference type="NCBI Taxonomy" id="7574"/>
    <lineage>
        <taxon>Eukaryota</taxon>
        <taxon>Metazoa</taxon>
        <taxon>Spiralia</taxon>
        <taxon>Lophotrochozoa</taxon>
        <taxon>Brachiopoda</taxon>
        <taxon>Linguliformea</taxon>
        <taxon>Lingulata</taxon>
        <taxon>Lingulida</taxon>
        <taxon>Linguloidea</taxon>
        <taxon>Lingulidae</taxon>
        <taxon>Lingula</taxon>
    </lineage>
</organism>
<accession>A0A1S3JY97</accession>
<gene>
    <name evidence="9" type="primary">LOC106177139</name>
</gene>
<proteinExistence type="inferred from homology"/>
<dbReference type="GO" id="GO:0004252">
    <property type="term" value="F:serine-type endopeptidase activity"/>
    <property type="evidence" value="ECO:0007669"/>
    <property type="project" value="UniProtKB-UniRule"/>
</dbReference>
<feature type="active site" description="Charge relay system" evidence="5">
    <location>
        <position position="374"/>
    </location>
</feature>
<keyword evidence="6" id="KW-0732">Signal</keyword>
<dbReference type="PROSITE" id="PS51892">
    <property type="entry name" value="SUBTILASE"/>
    <property type="match status" value="1"/>
</dbReference>
<dbReference type="SUPFAM" id="SSF52743">
    <property type="entry name" value="Subtilisin-like"/>
    <property type="match status" value="1"/>
</dbReference>
<feature type="signal peptide" evidence="6">
    <location>
        <begin position="1"/>
        <end position="19"/>
    </location>
</feature>
<protein>
    <submittedName>
        <fullName evidence="9">Subtilisin-like protease CPC735_066880</fullName>
    </submittedName>
</protein>
<dbReference type="InterPro" id="IPR023828">
    <property type="entry name" value="Peptidase_S8_Ser-AS"/>
</dbReference>
<dbReference type="CDD" id="cd04077">
    <property type="entry name" value="Peptidases_S8_PCSK9_ProteinaseK_like"/>
    <property type="match status" value="1"/>
</dbReference>
<dbReference type="Gene3D" id="3.40.50.200">
    <property type="entry name" value="Peptidase S8/S53 domain"/>
    <property type="match status" value="1"/>
</dbReference>
<dbReference type="GeneID" id="106177139"/>
<keyword evidence="3 5" id="KW-0378">Hydrolase</keyword>
<evidence type="ECO:0000313" key="9">
    <source>
        <dbReference type="RefSeq" id="XP_013415282.1"/>
    </source>
</evidence>
<dbReference type="InterPro" id="IPR022398">
    <property type="entry name" value="Peptidase_S8_His-AS"/>
</dbReference>
<sequence length="466" mass="51125">MDAFSFIYFMILSVPFVCGQPVVNQTGIEDNEYIVELKPSVAESDPDAAILTLINFALSEDPRVVIFHNYTIFDFVGVALNTTQSAISAIRAHSSVQDVWPNRYILDDATNLGVIKQRVDNNAQGDIWGLARISQRQKLNIAEEMFYEYDNIAGSEVYAYVIDSVVDVRHPDFEDRARFGYNAVDETTNFPVNLLQDPEQTHGTHVAGTIGGKTYGVAKNATIVSVKADTKVWNPWRGEHEFRFQSDDLIEALEWIEEDHSQRKAKDSKAKSVINMSLGGFTPSRQPTVVERTIIRLIKMAGIPIVVAAGNDAYIACMVTPARVLDAITVGCSDYNDRLCTFSNYGNCVDIIAPGYQILSTLPNNGAGKKDGTSMSAPHVSGVVARFLALHDTPPTPEKIKQWLTEKSTKDAVTIRPTAVGTPNRLLFMSPNQTLINGHSTSASSQIQGISAFTLILIIAGSASCR</sequence>
<feature type="active site" description="Charge relay system" evidence="5">
    <location>
        <position position="202"/>
    </location>
</feature>